<accession>A0A9P6LSF3</accession>
<dbReference type="EMBL" id="JAAAHW010010068">
    <property type="protein sequence ID" value="KAF9931221.1"/>
    <property type="molecule type" value="Genomic_DNA"/>
</dbReference>
<dbReference type="PROSITE" id="PS50235">
    <property type="entry name" value="USP_3"/>
    <property type="match status" value="1"/>
</dbReference>
<dbReference type="InterPro" id="IPR038765">
    <property type="entry name" value="Papain-like_cys_pep_sf"/>
</dbReference>
<dbReference type="PROSITE" id="PS00972">
    <property type="entry name" value="USP_1"/>
    <property type="match status" value="1"/>
</dbReference>
<feature type="region of interest" description="Disordered" evidence="12">
    <location>
        <begin position="807"/>
        <end position="866"/>
    </location>
</feature>
<dbReference type="Gene3D" id="3.90.70.10">
    <property type="entry name" value="Cysteine proteinases"/>
    <property type="match status" value="1"/>
</dbReference>
<evidence type="ECO:0000256" key="10">
    <source>
        <dbReference type="ARBA" id="ARBA00022833"/>
    </source>
</evidence>
<proteinExistence type="inferred from homology"/>
<dbReference type="InterPro" id="IPR018200">
    <property type="entry name" value="USP_CS"/>
</dbReference>
<evidence type="ECO:0000259" key="13">
    <source>
        <dbReference type="PROSITE" id="PS50235"/>
    </source>
</evidence>
<organism evidence="15 16">
    <name type="scientific">Modicella reniformis</name>
    <dbReference type="NCBI Taxonomy" id="1440133"/>
    <lineage>
        <taxon>Eukaryota</taxon>
        <taxon>Fungi</taxon>
        <taxon>Fungi incertae sedis</taxon>
        <taxon>Mucoromycota</taxon>
        <taxon>Mortierellomycotina</taxon>
        <taxon>Mortierellomycetes</taxon>
        <taxon>Mortierellales</taxon>
        <taxon>Mortierellaceae</taxon>
        <taxon>Modicella</taxon>
    </lineage>
</organism>
<keyword evidence="4" id="KW-0645">Protease</keyword>
<gene>
    <name evidence="15" type="primary">USP16</name>
    <name evidence="15" type="ORF">BGZ65_004984</name>
</gene>
<keyword evidence="8 15" id="KW-0378">Hydrolase</keyword>
<dbReference type="Pfam" id="PF02148">
    <property type="entry name" value="zf-UBP"/>
    <property type="match status" value="1"/>
</dbReference>
<dbReference type="GO" id="GO:0005829">
    <property type="term" value="C:cytosol"/>
    <property type="evidence" value="ECO:0007669"/>
    <property type="project" value="TreeGrafter"/>
</dbReference>
<dbReference type="InterPro" id="IPR013083">
    <property type="entry name" value="Znf_RING/FYVE/PHD"/>
</dbReference>
<dbReference type="Gene3D" id="3.30.40.10">
    <property type="entry name" value="Zinc/RING finger domain, C3HC4 (zinc finger)"/>
    <property type="match status" value="1"/>
</dbReference>
<evidence type="ECO:0000313" key="15">
    <source>
        <dbReference type="EMBL" id="KAF9931221.1"/>
    </source>
</evidence>
<keyword evidence="5" id="KW-0479">Metal-binding</keyword>
<feature type="region of interest" description="Disordered" evidence="12">
    <location>
        <begin position="78"/>
        <end position="98"/>
    </location>
</feature>
<evidence type="ECO:0000256" key="4">
    <source>
        <dbReference type="ARBA" id="ARBA00022670"/>
    </source>
</evidence>
<dbReference type="InterPro" id="IPR050164">
    <property type="entry name" value="Peptidase_C19"/>
</dbReference>
<evidence type="ECO:0000256" key="1">
    <source>
        <dbReference type="ARBA" id="ARBA00000707"/>
    </source>
</evidence>
<comment type="caution">
    <text evidence="15">The sequence shown here is derived from an EMBL/GenBank/DDBJ whole genome shotgun (WGS) entry which is preliminary data.</text>
</comment>
<keyword evidence="16" id="KW-1185">Reference proteome</keyword>
<dbReference type="OrthoDB" id="420187at2759"/>
<dbReference type="SUPFAM" id="SSF57850">
    <property type="entry name" value="RING/U-box"/>
    <property type="match status" value="1"/>
</dbReference>
<feature type="compositionally biased region" description="Basic and acidic residues" evidence="12">
    <location>
        <begin position="853"/>
        <end position="866"/>
    </location>
</feature>
<evidence type="ECO:0000256" key="7">
    <source>
        <dbReference type="ARBA" id="ARBA00022786"/>
    </source>
</evidence>
<dbReference type="GO" id="GO:0016579">
    <property type="term" value="P:protein deubiquitination"/>
    <property type="evidence" value="ECO:0007669"/>
    <property type="project" value="InterPro"/>
</dbReference>
<dbReference type="InterPro" id="IPR001394">
    <property type="entry name" value="Peptidase_C19_UCH"/>
</dbReference>
<dbReference type="GO" id="GO:0008270">
    <property type="term" value="F:zinc ion binding"/>
    <property type="evidence" value="ECO:0007669"/>
    <property type="project" value="UniProtKB-KW"/>
</dbReference>
<dbReference type="PROSITE" id="PS50271">
    <property type="entry name" value="ZF_UBP"/>
    <property type="match status" value="1"/>
</dbReference>
<feature type="domain" description="UBP-type" evidence="14">
    <location>
        <begin position="113"/>
        <end position="248"/>
    </location>
</feature>
<comment type="similarity">
    <text evidence="2">Belongs to the peptidase C19 family.</text>
</comment>
<feature type="compositionally biased region" description="Low complexity" evidence="12">
    <location>
        <begin position="825"/>
        <end position="836"/>
    </location>
</feature>
<evidence type="ECO:0000256" key="11">
    <source>
        <dbReference type="PROSITE-ProRule" id="PRU00502"/>
    </source>
</evidence>
<dbReference type="GO" id="GO:0005634">
    <property type="term" value="C:nucleus"/>
    <property type="evidence" value="ECO:0007669"/>
    <property type="project" value="TreeGrafter"/>
</dbReference>
<dbReference type="SUPFAM" id="SSF54001">
    <property type="entry name" value="Cysteine proteinases"/>
    <property type="match status" value="1"/>
</dbReference>
<keyword evidence="6 11" id="KW-0863">Zinc-finger</keyword>
<keyword evidence="9" id="KW-0788">Thiol protease</keyword>
<dbReference type="Pfam" id="PF00443">
    <property type="entry name" value="UCH"/>
    <property type="match status" value="1"/>
</dbReference>
<feature type="compositionally biased region" description="Acidic residues" evidence="12">
    <location>
        <begin position="599"/>
        <end position="619"/>
    </location>
</feature>
<reference evidence="15" key="1">
    <citation type="journal article" date="2020" name="Fungal Divers.">
        <title>Resolving the Mortierellaceae phylogeny through synthesis of multi-gene phylogenetics and phylogenomics.</title>
        <authorList>
            <person name="Vandepol N."/>
            <person name="Liber J."/>
            <person name="Desiro A."/>
            <person name="Na H."/>
            <person name="Kennedy M."/>
            <person name="Barry K."/>
            <person name="Grigoriev I.V."/>
            <person name="Miller A.N."/>
            <person name="O'Donnell K."/>
            <person name="Stajich J.E."/>
            <person name="Bonito G."/>
        </authorList>
    </citation>
    <scope>NUCLEOTIDE SEQUENCE</scope>
    <source>
        <strain evidence="15">MES-2147</strain>
    </source>
</reference>
<evidence type="ECO:0000256" key="3">
    <source>
        <dbReference type="ARBA" id="ARBA00012759"/>
    </source>
</evidence>
<dbReference type="PANTHER" id="PTHR24006:SF888">
    <property type="entry name" value="UBIQUITIN CARBOXYL-TERMINAL HYDROLASE 30"/>
    <property type="match status" value="1"/>
</dbReference>
<sequence>MTKKNRASKTKAKGASAGGASAGGARWMDQLDSATEEAILQGVIADSAELARIADSAELARIATVEESVLSGVIEASLQSSREDHQEPQQLSSEDNDIRLDAINEAQYATGTEKCEHIKDNVKQATFRRLITQIKDWDHCGGCRNSQKLAHKLDAVMPDVDLTDAIGDTAEGLPADALWMCMTCCELNCGRGLKKHAITHHRTKERDHPLAINLSSLDCWCYECDDQLLIPTGKNPIAQECQAILAKFLHARQTRLRNASIAATKKSKGATVPAAVAKAKVHAPGLQNLGNTCFFNSVMQVMTETKTLRTIFTEKDHPTFPPSLAAGTDTGLGPLTTTFKDFLFTMWKQQGGIVTPRDLFAQIAKKWRAFRGFREQDSQELMRHLFDGIREEEKDLIKKRSAGESTASTSPSEAVATSSAKYMPFIDSCFAGKLVSVIVCHSCKKCSYAYEDYFDLSLPIKGAPGIAGGSLVDVLRAKSRTSSFEISTSVDSDDKFPISVDDQGSEAHLKHVEKLLKNVSPQTDSAVLSIERSLNQFTSVDCLDDENKFACENCYNLIKTYGITAANDGNIGQSICNGVAKEEQQAEMESAVDETKIEPEDDEDDSKESASEPDTDFEALDGAASTGTNKEVESAAGVNTVQPAQEPYILRKAYKRYLISSLPPTLVLHLKRFERSTSRFGLMRKIDEHVEIPVEIDMSPYCIPQSDLVDEGNGDSDQDEKTRTLSITEIEANDKVSKKYRLYGATVHQGSLATGHYSNYVLSSKVDLLSPAVEKDKGSSSAPFAVASNGIELPDIPLSTMLARHSPWKVSGKKKGRGQAKTGAVDDTTTVTSSTSKQVSGETDKGPSSTSESVKESKGKESEKARQWIHCSDTHVRLATLQEVLNSRPYLVYYERCS</sequence>
<feature type="compositionally biased region" description="Basic residues" evidence="12">
    <location>
        <begin position="1"/>
        <end position="12"/>
    </location>
</feature>
<keyword evidence="7" id="KW-0833">Ubl conjugation pathway</keyword>
<evidence type="ECO:0000259" key="14">
    <source>
        <dbReference type="PROSITE" id="PS50271"/>
    </source>
</evidence>
<dbReference type="InterPro" id="IPR001607">
    <property type="entry name" value="Znf_UBP"/>
</dbReference>
<name>A0A9P6LSF3_9FUNG</name>
<dbReference type="Proteomes" id="UP000749646">
    <property type="component" value="Unassembled WGS sequence"/>
</dbReference>
<evidence type="ECO:0000256" key="5">
    <source>
        <dbReference type="ARBA" id="ARBA00022723"/>
    </source>
</evidence>
<feature type="domain" description="USP" evidence="13">
    <location>
        <begin position="284"/>
        <end position="897"/>
    </location>
</feature>
<feature type="region of interest" description="Disordered" evidence="12">
    <location>
        <begin position="582"/>
        <end position="638"/>
    </location>
</feature>
<keyword evidence="10" id="KW-0862">Zinc</keyword>
<dbReference type="GO" id="GO:0004843">
    <property type="term" value="F:cysteine-type deubiquitinase activity"/>
    <property type="evidence" value="ECO:0007669"/>
    <property type="project" value="UniProtKB-EC"/>
</dbReference>
<protein>
    <recommendedName>
        <fullName evidence="3">ubiquitinyl hydrolase 1</fullName>
        <ecNumber evidence="3">3.4.19.12</ecNumber>
    </recommendedName>
</protein>
<dbReference type="EC" id="3.4.19.12" evidence="3"/>
<evidence type="ECO:0000256" key="9">
    <source>
        <dbReference type="ARBA" id="ARBA00022807"/>
    </source>
</evidence>
<evidence type="ECO:0000256" key="2">
    <source>
        <dbReference type="ARBA" id="ARBA00009085"/>
    </source>
</evidence>
<dbReference type="InterPro" id="IPR028889">
    <property type="entry name" value="USP"/>
</dbReference>
<dbReference type="GO" id="GO:0006508">
    <property type="term" value="P:proteolysis"/>
    <property type="evidence" value="ECO:0007669"/>
    <property type="project" value="UniProtKB-KW"/>
</dbReference>
<evidence type="ECO:0000256" key="6">
    <source>
        <dbReference type="ARBA" id="ARBA00022771"/>
    </source>
</evidence>
<feature type="region of interest" description="Disordered" evidence="12">
    <location>
        <begin position="1"/>
        <end position="25"/>
    </location>
</feature>
<evidence type="ECO:0000313" key="16">
    <source>
        <dbReference type="Proteomes" id="UP000749646"/>
    </source>
</evidence>
<evidence type="ECO:0000256" key="12">
    <source>
        <dbReference type="SAM" id="MobiDB-lite"/>
    </source>
</evidence>
<comment type="catalytic activity">
    <reaction evidence="1">
        <text>Thiol-dependent hydrolysis of ester, thioester, amide, peptide and isopeptide bonds formed by the C-terminal Gly of ubiquitin (a 76-residue protein attached to proteins as an intracellular targeting signal).</text>
        <dbReference type="EC" id="3.4.19.12"/>
    </reaction>
</comment>
<dbReference type="PANTHER" id="PTHR24006">
    <property type="entry name" value="UBIQUITIN CARBOXYL-TERMINAL HYDROLASE"/>
    <property type="match status" value="1"/>
</dbReference>
<evidence type="ECO:0000256" key="8">
    <source>
        <dbReference type="ARBA" id="ARBA00022801"/>
    </source>
</evidence>
<dbReference type="AlphaFoldDB" id="A0A9P6LSF3"/>